<keyword evidence="4 5" id="KW-0472">Membrane</keyword>
<feature type="transmembrane region" description="Helical" evidence="5">
    <location>
        <begin position="245"/>
        <end position="268"/>
    </location>
</feature>
<feature type="transmembrane region" description="Helical" evidence="5">
    <location>
        <begin position="200"/>
        <end position="224"/>
    </location>
</feature>
<dbReference type="Proteomes" id="UP000825179">
    <property type="component" value="Chromosome"/>
</dbReference>
<feature type="transmembrane region" description="Helical" evidence="5">
    <location>
        <begin position="28"/>
        <end position="50"/>
    </location>
</feature>
<evidence type="ECO:0000256" key="2">
    <source>
        <dbReference type="ARBA" id="ARBA00022692"/>
    </source>
</evidence>
<feature type="transmembrane region" description="Helical" evidence="5">
    <location>
        <begin position="325"/>
        <end position="343"/>
    </location>
</feature>
<dbReference type="PANTHER" id="PTHR11706:SF2">
    <property type="entry name" value="TRANSPORTER PROTEIN"/>
    <property type="match status" value="1"/>
</dbReference>
<proteinExistence type="predicted"/>
<dbReference type="KEGG" id="cthu:HUR95_16375"/>
<dbReference type="GO" id="GO:0005886">
    <property type="term" value="C:plasma membrane"/>
    <property type="evidence" value="ECO:0007669"/>
    <property type="project" value="TreeGrafter"/>
</dbReference>
<keyword evidence="3 5" id="KW-1133">Transmembrane helix</keyword>
<evidence type="ECO:0000256" key="3">
    <source>
        <dbReference type="ARBA" id="ARBA00022989"/>
    </source>
</evidence>
<comment type="subcellular location">
    <subcellularLocation>
        <location evidence="1">Membrane</location>
        <topology evidence="1">Multi-pass membrane protein</topology>
    </subcellularLocation>
</comment>
<feature type="transmembrane region" description="Helical" evidence="5">
    <location>
        <begin position="162"/>
        <end position="180"/>
    </location>
</feature>
<reference evidence="6 7" key="1">
    <citation type="journal article" date="2020" name="Extremophiles">
        <title>Genomic analysis of Caldalkalibacillus thermarum TA2.A1 reveals aerobic alkaliphilic metabolism and evolutionary hallmarks linking alkaliphilic bacteria and plant life.</title>
        <authorList>
            <person name="de Jong S.I."/>
            <person name="van den Broek M.A."/>
            <person name="Merkel A.Y."/>
            <person name="de la Torre Cortes P."/>
            <person name="Kalamorz F."/>
            <person name="Cook G.M."/>
            <person name="van Loosdrecht M.C.M."/>
            <person name="McMillan D.G.G."/>
        </authorList>
    </citation>
    <scope>NUCLEOTIDE SEQUENCE [LARGE SCALE GENOMIC DNA]</scope>
    <source>
        <strain evidence="6 7">TA2.A1</strain>
    </source>
</reference>
<evidence type="ECO:0000313" key="6">
    <source>
        <dbReference type="EMBL" id="QZT33767.1"/>
    </source>
</evidence>
<evidence type="ECO:0000256" key="4">
    <source>
        <dbReference type="ARBA" id="ARBA00023136"/>
    </source>
</evidence>
<evidence type="ECO:0000313" key="7">
    <source>
        <dbReference type="Proteomes" id="UP000825179"/>
    </source>
</evidence>
<dbReference type="GO" id="GO:0005384">
    <property type="term" value="F:manganese ion transmembrane transporter activity"/>
    <property type="evidence" value="ECO:0007669"/>
    <property type="project" value="TreeGrafter"/>
</dbReference>
<dbReference type="AlphaFoldDB" id="A0A8X8I954"/>
<dbReference type="InterPro" id="IPR001046">
    <property type="entry name" value="NRAMP_fam"/>
</dbReference>
<gene>
    <name evidence="6" type="ORF">HUR95_16375</name>
</gene>
<dbReference type="PANTHER" id="PTHR11706">
    <property type="entry name" value="SOLUTE CARRIER PROTEIN FAMILY 11 MEMBER"/>
    <property type="match status" value="1"/>
</dbReference>
<keyword evidence="7" id="KW-1185">Reference proteome</keyword>
<evidence type="ECO:0000256" key="5">
    <source>
        <dbReference type="SAM" id="Phobius"/>
    </source>
</evidence>
<dbReference type="Pfam" id="PF01566">
    <property type="entry name" value="Nramp"/>
    <property type="match status" value="1"/>
</dbReference>
<keyword evidence="2 5" id="KW-0812">Transmembrane</keyword>
<feature type="transmembrane region" description="Helical" evidence="5">
    <location>
        <begin position="349"/>
        <end position="372"/>
    </location>
</feature>
<organism evidence="6 7">
    <name type="scientific">Caldalkalibacillus thermarum (strain TA2.A1)</name>
    <dbReference type="NCBI Taxonomy" id="986075"/>
    <lineage>
        <taxon>Bacteria</taxon>
        <taxon>Bacillati</taxon>
        <taxon>Bacillota</taxon>
        <taxon>Bacilli</taxon>
        <taxon>Bacillales</taxon>
        <taxon>Bacillaceae</taxon>
        <taxon>Caldalkalibacillus</taxon>
    </lineage>
</organism>
<feature type="transmembrane region" description="Helical" evidence="5">
    <location>
        <begin position="384"/>
        <end position="403"/>
    </location>
</feature>
<name>A0A8X8I954_CALTT</name>
<evidence type="ECO:0000256" key="1">
    <source>
        <dbReference type="ARBA" id="ARBA00004141"/>
    </source>
</evidence>
<dbReference type="GO" id="GO:0015086">
    <property type="term" value="F:cadmium ion transmembrane transporter activity"/>
    <property type="evidence" value="ECO:0007669"/>
    <property type="project" value="TreeGrafter"/>
</dbReference>
<protein>
    <submittedName>
        <fullName evidence="6">Divalent metal cation transporter</fullName>
    </submittedName>
</protein>
<feature type="transmembrane region" description="Helical" evidence="5">
    <location>
        <begin position="95"/>
        <end position="117"/>
    </location>
</feature>
<accession>A0A8X8I954</accession>
<dbReference type="GO" id="GO:0034755">
    <property type="term" value="P:iron ion transmembrane transport"/>
    <property type="evidence" value="ECO:0007669"/>
    <property type="project" value="TreeGrafter"/>
</dbReference>
<sequence>MQKEESLLQPNIEQQKALDQNHAKRLKVLLGAAFLMATSAIGPGFLTQTAVFTETLLASFAFVILASIILDIGAQMNIWRIIAVSKKRGQDIANAVLPGLGYIVAFFIVLGGLAFNIGNVGGAGLGINTLLGVDTRIGAVITAAIAIFIFLSKEAGMAMDRVIRWLGGVMILLTAYVMVVSKPPVGEAALRMFVPLEIDFLAIITIVGGTVGGYITFAGAHRLLDAGISGKEHLKQVTNSSVSGILIASLMRIILFLAVLGVVTAGFSLDPENPAASVFQHAAGEIGYRIFGLVLWAAGITSVIGAAYTSVSFLRSFHKKIDQYYKYWIIGFILFSTLVFVSVGRPVTLLILAGALNGLILPLSLGSILLAAHNSNIIGDYKHPVWMTVFGGIVVVLTAYLGIRTLITTIPQLF</sequence>
<feature type="transmembrane region" description="Helical" evidence="5">
    <location>
        <begin position="56"/>
        <end position="74"/>
    </location>
</feature>
<feature type="transmembrane region" description="Helical" evidence="5">
    <location>
        <begin position="288"/>
        <end position="313"/>
    </location>
</feature>
<dbReference type="EMBL" id="CP082237">
    <property type="protein sequence ID" value="QZT33767.1"/>
    <property type="molecule type" value="Genomic_DNA"/>
</dbReference>
<feature type="transmembrane region" description="Helical" evidence="5">
    <location>
        <begin position="129"/>
        <end position="150"/>
    </location>
</feature>